<evidence type="ECO:0000256" key="3">
    <source>
        <dbReference type="ARBA" id="ARBA00023163"/>
    </source>
</evidence>
<name>K9UQG8_CHAP6</name>
<dbReference type="EMBL" id="CP003600">
    <property type="protein sequence ID" value="AFY96479.1"/>
    <property type="molecule type" value="Genomic_DNA"/>
</dbReference>
<dbReference type="RefSeq" id="WP_015162560.1">
    <property type="nucleotide sequence ID" value="NC_019697.1"/>
</dbReference>
<dbReference type="Proteomes" id="UP000010366">
    <property type="component" value="Chromosome"/>
</dbReference>
<dbReference type="PANTHER" id="PTHR47506">
    <property type="entry name" value="TRANSCRIPTIONAL REGULATORY PROTEIN"/>
    <property type="match status" value="1"/>
</dbReference>
<keyword evidence="7" id="KW-1185">Reference proteome</keyword>
<keyword evidence="2 4" id="KW-0238">DNA-binding</keyword>
<feature type="domain" description="HTH tetR-type" evidence="5">
    <location>
        <begin position="6"/>
        <end position="66"/>
    </location>
</feature>
<evidence type="ECO:0000259" key="5">
    <source>
        <dbReference type="PROSITE" id="PS50977"/>
    </source>
</evidence>
<dbReference type="SUPFAM" id="SSF46689">
    <property type="entry name" value="Homeodomain-like"/>
    <property type="match status" value="1"/>
</dbReference>
<feature type="DNA-binding region" description="H-T-H motif" evidence="4">
    <location>
        <begin position="29"/>
        <end position="48"/>
    </location>
</feature>
<gene>
    <name evidence="6" type="ORF">Cha6605_5607</name>
</gene>
<evidence type="ECO:0000313" key="6">
    <source>
        <dbReference type="EMBL" id="AFY96479.1"/>
    </source>
</evidence>
<dbReference type="InterPro" id="IPR036271">
    <property type="entry name" value="Tet_transcr_reg_TetR-rel_C_sf"/>
</dbReference>
<dbReference type="InterPro" id="IPR009057">
    <property type="entry name" value="Homeodomain-like_sf"/>
</dbReference>
<evidence type="ECO:0000256" key="4">
    <source>
        <dbReference type="PROSITE-ProRule" id="PRU00335"/>
    </source>
</evidence>
<keyword evidence="1" id="KW-0805">Transcription regulation</keyword>
<dbReference type="SUPFAM" id="SSF48498">
    <property type="entry name" value="Tetracyclin repressor-like, C-terminal domain"/>
    <property type="match status" value="1"/>
</dbReference>
<protein>
    <submittedName>
        <fullName evidence="6">Transcriptional regulator</fullName>
    </submittedName>
</protein>
<dbReference type="AlphaFoldDB" id="K9UQG8"/>
<dbReference type="OrthoDB" id="116240at2"/>
<dbReference type="Gene3D" id="1.10.357.10">
    <property type="entry name" value="Tetracycline Repressor, domain 2"/>
    <property type="match status" value="1"/>
</dbReference>
<keyword evidence="3" id="KW-0804">Transcription</keyword>
<dbReference type="HOGENOM" id="CLU_069356_23_1_3"/>
<evidence type="ECO:0000256" key="2">
    <source>
        <dbReference type="ARBA" id="ARBA00023125"/>
    </source>
</evidence>
<reference evidence="6 7" key="1">
    <citation type="submission" date="2012-05" db="EMBL/GenBank/DDBJ databases">
        <title>Finished chromosome of genome of Chamaesiphon sp. PCC 6605.</title>
        <authorList>
            <consortium name="US DOE Joint Genome Institute"/>
            <person name="Gugger M."/>
            <person name="Coursin T."/>
            <person name="Rippka R."/>
            <person name="Tandeau De Marsac N."/>
            <person name="Huntemann M."/>
            <person name="Wei C.-L."/>
            <person name="Han J."/>
            <person name="Detter J.C."/>
            <person name="Han C."/>
            <person name="Tapia R."/>
            <person name="Chen A."/>
            <person name="Kyrpides N."/>
            <person name="Mavromatis K."/>
            <person name="Markowitz V."/>
            <person name="Szeto E."/>
            <person name="Ivanova N."/>
            <person name="Pagani I."/>
            <person name="Pati A."/>
            <person name="Goodwin L."/>
            <person name="Nordberg H.P."/>
            <person name="Cantor M.N."/>
            <person name="Hua S.X."/>
            <person name="Woyke T."/>
            <person name="Kerfeld C.A."/>
        </authorList>
    </citation>
    <scope>NUCLEOTIDE SEQUENCE [LARGE SCALE GENOMIC DNA]</scope>
    <source>
        <strain evidence="7">ATCC 27169 / PCC 6605</strain>
    </source>
</reference>
<dbReference type="GO" id="GO:0003677">
    <property type="term" value="F:DNA binding"/>
    <property type="evidence" value="ECO:0007669"/>
    <property type="project" value="UniProtKB-UniRule"/>
</dbReference>
<evidence type="ECO:0000256" key="1">
    <source>
        <dbReference type="ARBA" id="ARBA00023015"/>
    </source>
</evidence>
<dbReference type="PANTHER" id="PTHR47506:SF3">
    <property type="entry name" value="HTH-TYPE TRANSCRIPTIONAL REGULATOR LMRA"/>
    <property type="match status" value="1"/>
</dbReference>
<dbReference type="Pfam" id="PF00440">
    <property type="entry name" value="TetR_N"/>
    <property type="match status" value="1"/>
</dbReference>
<dbReference type="PRINTS" id="PR00455">
    <property type="entry name" value="HTHTETR"/>
</dbReference>
<dbReference type="PATRIC" id="fig|1173020.3.peg.6441"/>
<dbReference type="InterPro" id="IPR001647">
    <property type="entry name" value="HTH_TetR"/>
</dbReference>
<accession>K9UQG8</accession>
<dbReference type="KEGG" id="cmp:Cha6605_5607"/>
<evidence type="ECO:0000313" key="7">
    <source>
        <dbReference type="Proteomes" id="UP000010366"/>
    </source>
</evidence>
<sequence>MPRNATDARDRILNTADTLFYQQGIRAIGVDTIIARSEVAKTTFYRYFPAKDDLVIAYLEDRDRRFWELFEEAVSQSAGNPQQQLIAIFDWLAKLIATEENQGCPFLIVASEFPDSDYPGHRVAIAHKTKMRDRLTELATASGINQAEELSAGLMLLVDGAFVQRRLDRSRQIDLHQVATRLIRAYE</sequence>
<proteinExistence type="predicted"/>
<dbReference type="PROSITE" id="PS50977">
    <property type="entry name" value="HTH_TETR_2"/>
    <property type="match status" value="1"/>
</dbReference>
<organism evidence="6 7">
    <name type="scientific">Chamaesiphon minutus (strain ATCC 27169 / PCC 6605)</name>
    <dbReference type="NCBI Taxonomy" id="1173020"/>
    <lineage>
        <taxon>Bacteria</taxon>
        <taxon>Bacillati</taxon>
        <taxon>Cyanobacteriota</taxon>
        <taxon>Cyanophyceae</taxon>
        <taxon>Gomontiellales</taxon>
        <taxon>Chamaesiphonaceae</taxon>
        <taxon>Chamaesiphon</taxon>
    </lineage>
</organism>
<dbReference type="eggNOG" id="COG1309">
    <property type="taxonomic scope" value="Bacteria"/>
</dbReference>